<gene>
    <name evidence="2" type="ORF">P171DRAFT_426919</name>
</gene>
<sequence length="274" mass="30282">MEVLGGIASVTQLAVYTHTAWRVFTRLYAELKGGPVAWQEHATNLEHLIQVTKRISCLSEQTQLGASEQITKLVHESLEIAEEALRTIVQANAKVLGVRWSAAGKTELLSRTLKSLKAKRELLLVVLSQEKLLELASIGRMLSRRQGHLEVSKMDRETGSQEIFPSKPTPKLELEMISTQLGNGTTMISNNGLGHVLDQIKGSIRLNTSSDGDGVAVNTNNIYMDHDVVKKQLEIAEIYAREHSAERRAKTPISRARAQSAEAKQQRLALHAPP</sequence>
<dbReference type="EMBL" id="MU001493">
    <property type="protein sequence ID" value="KAF2450576.1"/>
    <property type="molecule type" value="Genomic_DNA"/>
</dbReference>
<evidence type="ECO:0000256" key="1">
    <source>
        <dbReference type="SAM" id="MobiDB-lite"/>
    </source>
</evidence>
<keyword evidence="3" id="KW-1185">Reference proteome</keyword>
<comment type="caution">
    <text evidence="2">The sequence shown here is derived from an EMBL/GenBank/DDBJ whole genome shotgun (WGS) entry which is preliminary data.</text>
</comment>
<proteinExistence type="predicted"/>
<dbReference type="Proteomes" id="UP000799764">
    <property type="component" value="Unassembled WGS sequence"/>
</dbReference>
<reference evidence="2" key="1">
    <citation type="journal article" date="2020" name="Stud. Mycol.">
        <title>101 Dothideomycetes genomes: a test case for predicting lifestyles and emergence of pathogens.</title>
        <authorList>
            <person name="Haridas S."/>
            <person name="Albert R."/>
            <person name="Binder M."/>
            <person name="Bloem J."/>
            <person name="Labutti K."/>
            <person name="Salamov A."/>
            <person name="Andreopoulos B."/>
            <person name="Baker S."/>
            <person name="Barry K."/>
            <person name="Bills G."/>
            <person name="Bluhm B."/>
            <person name="Cannon C."/>
            <person name="Castanera R."/>
            <person name="Culley D."/>
            <person name="Daum C."/>
            <person name="Ezra D."/>
            <person name="Gonzalez J."/>
            <person name="Henrissat B."/>
            <person name="Kuo A."/>
            <person name="Liang C."/>
            <person name="Lipzen A."/>
            <person name="Lutzoni F."/>
            <person name="Magnuson J."/>
            <person name="Mondo S."/>
            <person name="Nolan M."/>
            <person name="Ohm R."/>
            <person name="Pangilinan J."/>
            <person name="Park H.-J."/>
            <person name="Ramirez L."/>
            <person name="Alfaro M."/>
            <person name="Sun H."/>
            <person name="Tritt A."/>
            <person name="Yoshinaga Y."/>
            <person name="Zwiers L.-H."/>
            <person name="Turgeon B."/>
            <person name="Goodwin S."/>
            <person name="Spatafora J."/>
            <person name="Crous P."/>
            <person name="Grigoriev I."/>
        </authorList>
    </citation>
    <scope>NUCLEOTIDE SEQUENCE</scope>
    <source>
        <strain evidence="2">CBS 690.94</strain>
    </source>
</reference>
<dbReference type="AlphaFoldDB" id="A0A9P4UHF1"/>
<evidence type="ECO:0000313" key="3">
    <source>
        <dbReference type="Proteomes" id="UP000799764"/>
    </source>
</evidence>
<name>A0A9P4UHF1_9PLEO</name>
<evidence type="ECO:0000313" key="2">
    <source>
        <dbReference type="EMBL" id="KAF2450576.1"/>
    </source>
</evidence>
<organism evidence="2 3">
    <name type="scientific">Karstenula rhodostoma CBS 690.94</name>
    <dbReference type="NCBI Taxonomy" id="1392251"/>
    <lineage>
        <taxon>Eukaryota</taxon>
        <taxon>Fungi</taxon>
        <taxon>Dikarya</taxon>
        <taxon>Ascomycota</taxon>
        <taxon>Pezizomycotina</taxon>
        <taxon>Dothideomycetes</taxon>
        <taxon>Pleosporomycetidae</taxon>
        <taxon>Pleosporales</taxon>
        <taxon>Massarineae</taxon>
        <taxon>Didymosphaeriaceae</taxon>
        <taxon>Karstenula</taxon>
    </lineage>
</organism>
<dbReference type="OrthoDB" id="3797806at2759"/>
<feature type="region of interest" description="Disordered" evidence="1">
    <location>
        <begin position="244"/>
        <end position="274"/>
    </location>
</feature>
<protein>
    <submittedName>
        <fullName evidence="2">Uncharacterized protein</fullName>
    </submittedName>
</protein>
<accession>A0A9P4UHF1</accession>